<dbReference type="InterPro" id="IPR023210">
    <property type="entry name" value="NADP_OxRdtase_dom"/>
</dbReference>
<accession>A0A2J6TGC9</accession>
<dbReference type="InterPro" id="IPR050791">
    <property type="entry name" value="Aldo-Keto_reductase"/>
</dbReference>
<dbReference type="GO" id="GO:0005737">
    <property type="term" value="C:cytoplasm"/>
    <property type="evidence" value="ECO:0007669"/>
    <property type="project" value="TreeGrafter"/>
</dbReference>
<feature type="domain" description="NADP-dependent oxidoreductase" evidence="2">
    <location>
        <begin position="13"/>
        <end position="113"/>
    </location>
</feature>
<evidence type="ECO:0000259" key="2">
    <source>
        <dbReference type="Pfam" id="PF00248"/>
    </source>
</evidence>
<dbReference type="SUPFAM" id="SSF51430">
    <property type="entry name" value="NAD(P)-linked oxidoreductase"/>
    <property type="match status" value="1"/>
</dbReference>
<gene>
    <name evidence="3" type="ORF">K444DRAFT_718913</name>
</gene>
<dbReference type="PANTHER" id="PTHR43625">
    <property type="entry name" value="AFLATOXIN B1 ALDEHYDE REDUCTASE"/>
    <property type="match status" value="1"/>
</dbReference>
<dbReference type="RefSeq" id="XP_024738983.1">
    <property type="nucleotide sequence ID" value="XM_024888438.1"/>
</dbReference>
<dbReference type="InParanoid" id="A0A2J6TGC9"/>
<sequence length="174" mass="18940">MAQNGLISSSVAGWFQKIPIEETVGYLAEFVRAGKIRGIGLSEVSVTTIRRAASVHLIAAVEVEFSLFSPDIQENNVAATCAEPEIPIVVYSPLGKGFLTGQIKSFNDLRVFQKMDPRFHEENFHRNLELISNMKFSTTAMVFATLLSAALAAPTTIVSRGGTAWSVVDFLSES</sequence>
<dbReference type="AlphaFoldDB" id="A0A2J6TGC9"/>
<reference evidence="3 4" key="1">
    <citation type="submission" date="2016-04" db="EMBL/GenBank/DDBJ databases">
        <title>A degradative enzymes factory behind the ericoid mycorrhizal symbiosis.</title>
        <authorList>
            <consortium name="DOE Joint Genome Institute"/>
            <person name="Martino E."/>
            <person name="Morin E."/>
            <person name="Grelet G."/>
            <person name="Kuo A."/>
            <person name="Kohler A."/>
            <person name="Daghino S."/>
            <person name="Barry K."/>
            <person name="Choi C."/>
            <person name="Cichocki N."/>
            <person name="Clum A."/>
            <person name="Copeland A."/>
            <person name="Hainaut M."/>
            <person name="Haridas S."/>
            <person name="Labutti K."/>
            <person name="Lindquist E."/>
            <person name="Lipzen A."/>
            <person name="Khouja H.-R."/>
            <person name="Murat C."/>
            <person name="Ohm R."/>
            <person name="Olson A."/>
            <person name="Spatafora J."/>
            <person name="Veneault-Fourrey C."/>
            <person name="Henrissat B."/>
            <person name="Grigoriev I."/>
            <person name="Martin F."/>
            <person name="Perotto S."/>
        </authorList>
    </citation>
    <scope>NUCLEOTIDE SEQUENCE [LARGE SCALE GENOMIC DNA]</scope>
    <source>
        <strain evidence="3 4">E</strain>
    </source>
</reference>
<name>A0A2J6TGC9_9HELO</name>
<dbReference type="PANTHER" id="PTHR43625:SF78">
    <property type="entry name" value="PYRIDOXAL REDUCTASE-RELATED"/>
    <property type="match status" value="1"/>
</dbReference>
<keyword evidence="1" id="KW-0560">Oxidoreductase</keyword>
<evidence type="ECO:0000256" key="1">
    <source>
        <dbReference type="ARBA" id="ARBA00023002"/>
    </source>
</evidence>
<dbReference type="Proteomes" id="UP000235371">
    <property type="component" value="Unassembled WGS sequence"/>
</dbReference>
<evidence type="ECO:0000313" key="3">
    <source>
        <dbReference type="EMBL" id="PMD62079.1"/>
    </source>
</evidence>
<keyword evidence="4" id="KW-1185">Reference proteome</keyword>
<dbReference type="InterPro" id="IPR036812">
    <property type="entry name" value="NAD(P)_OxRdtase_dom_sf"/>
</dbReference>
<dbReference type="STRING" id="1095630.A0A2J6TGC9"/>
<evidence type="ECO:0000313" key="4">
    <source>
        <dbReference type="Proteomes" id="UP000235371"/>
    </source>
</evidence>
<dbReference type="EMBL" id="KZ613785">
    <property type="protein sequence ID" value="PMD62079.1"/>
    <property type="molecule type" value="Genomic_DNA"/>
</dbReference>
<proteinExistence type="predicted"/>
<organism evidence="3 4">
    <name type="scientific">Hyaloscypha bicolor E</name>
    <dbReference type="NCBI Taxonomy" id="1095630"/>
    <lineage>
        <taxon>Eukaryota</taxon>
        <taxon>Fungi</taxon>
        <taxon>Dikarya</taxon>
        <taxon>Ascomycota</taxon>
        <taxon>Pezizomycotina</taxon>
        <taxon>Leotiomycetes</taxon>
        <taxon>Helotiales</taxon>
        <taxon>Hyaloscyphaceae</taxon>
        <taxon>Hyaloscypha</taxon>
        <taxon>Hyaloscypha bicolor</taxon>
    </lineage>
</organism>
<dbReference type="Gene3D" id="3.20.20.100">
    <property type="entry name" value="NADP-dependent oxidoreductase domain"/>
    <property type="match status" value="1"/>
</dbReference>
<dbReference type="Pfam" id="PF00248">
    <property type="entry name" value="Aldo_ket_red"/>
    <property type="match status" value="1"/>
</dbReference>
<dbReference type="GO" id="GO:0016491">
    <property type="term" value="F:oxidoreductase activity"/>
    <property type="evidence" value="ECO:0007669"/>
    <property type="project" value="UniProtKB-KW"/>
</dbReference>
<dbReference type="OrthoDB" id="37537at2759"/>
<protein>
    <submittedName>
        <fullName evidence="3">Aldo/keto reductase</fullName>
    </submittedName>
</protein>
<dbReference type="GeneID" id="36596514"/>